<dbReference type="EMBL" id="JBDJPC010000009">
    <property type="protein sequence ID" value="KAL1492188.1"/>
    <property type="molecule type" value="Genomic_DNA"/>
</dbReference>
<proteinExistence type="predicted"/>
<sequence length="99" mass="11522">MKIGVFIEFVILNSNLSTELFYHVRIWIYLSLNNQNMVFLIDFKSSLSDNFFKSFLGTALYYSAVVHLQNAHRFLLHFFSSRYSNLELQGPVSDLSCLS</sequence>
<name>A0ABD1EC08_HYPHA</name>
<dbReference type="Proteomes" id="UP001566132">
    <property type="component" value="Unassembled WGS sequence"/>
</dbReference>
<keyword evidence="2" id="KW-1185">Reference proteome</keyword>
<dbReference type="AlphaFoldDB" id="A0ABD1EC08"/>
<comment type="caution">
    <text evidence="1">The sequence shown here is derived from an EMBL/GenBank/DDBJ whole genome shotgun (WGS) entry which is preliminary data.</text>
</comment>
<evidence type="ECO:0000313" key="1">
    <source>
        <dbReference type="EMBL" id="KAL1492188.1"/>
    </source>
</evidence>
<accession>A0ABD1EC08</accession>
<reference evidence="1 2" key="1">
    <citation type="submission" date="2024-05" db="EMBL/GenBank/DDBJ databases">
        <title>Genetic variation in Jamaican populations of the coffee berry borer (Hypothenemus hampei).</title>
        <authorList>
            <person name="Errbii M."/>
            <person name="Myrie A."/>
        </authorList>
    </citation>
    <scope>NUCLEOTIDE SEQUENCE [LARGE SCALE GENOMIC DNA]</scope>
    <source>
        <strain evidence="1">JA-Hopewell-2020-01-JO</strain>
        <tissue evidence="1">Whole body</tissue>
    </source>
</reference>
<gene>
    <name evidence="1" type="ORF">ABEB36_012672</name>
</gene>
<organism evidence="1 2">
    <name type="scientific">Hypothenemus hampei</name>
    <name type="common">Coffee berry borer</name>
    <dbReference type="NCBI Taxonomy" id="57062"/>
    <lineage>
        <taxon>Eukaryota</taxon>
        <taxon>Metazoa</taxon>
        <taxon>Ecdysozoa</taxon>
        <taxon>Arthropoda</taxon>
        <taxon>Hexapoda</taxon>
        <taxon>Insecta</taxon>
        <taxon>Pterygota</taxon>
        <taxon>Neoptera</taxon>
        <taxon>Endopterygota</taxon>
        <taxon>Coleoptera</taxon>
        <taxon>Polyphaga</taxon>
        <taxon>Cucujiformia</taxon>
        <taxon>Curculionidae</taxon>
        <taxon>Scolytinae</taxon>
        <taxon>Hypothenemus</taxon>
    </lineage>
</organism>
<protein>
    <submittedName>
        <fullName evidence="1">Uncharacterized protein</fullName>
    </submittedName>
</protein>
<evidence type="ECO:0000313" key="2">
    <source>
        <dbReference type="Proteomes" id="UP001566132"/>
    </source>
</evidence>